<organism evidence="1 2">
    <name type="scientific">Myceligenerans xiligouense</name>
    <dbReference type="NCBI Taxonomy" id="253184"/>
    <lineage>
        <taxon>Bacteria</taxon>
        <taxon>Bacillati</taxon>
        <taxon>Actinomycetota</taxon>
        <taxon>Actinomycetes</taxon>
        <taxon>Micrococcales</taxon>
        <taxon>Promicromonosporaceae</taxon>
        <taxon>Myceligenerans</taxon>
    </lineage>
</organism>
<dbReference type="AlphaFoldDB" id="A0A3N4YJK9"/>
<protein>
    <submittedName>
        <fullName evidence="1">EcsC family protein</fullName>
    </submittedName>
</protein>
<evidence type="ECO:0000313" key="2">
    <source>
        <dbReference type="Proteomes" id="UP000280501"/>
    </source>
</evidence>
<accession>A0A3N4YJK9</accession>
<comment type="caution">
    <text evidence="1">The sequence shown here is derived from an EMBL/GenBank/DDBJ whole genome shotgun (WGS) entry which is preliminary data.</text>
</comment>
<name>A0A3N4YJK9_9MICO</name>
<proteinExistence type="predicted"/>
<dbReference type="PANTHER" id="PTHR41260">
    <property type="entry name" value="PROTEIN ECSC"/>
    <property type="match status" value="1"/>
</dbReference>
<evidence type="ECO:0000313" key="1">
    <source>
        <dbReference type="EMBL" id="RPF21319.1"/>
    </source>
</evidence>
<dbReference type="PANTHER" id="PTHR41260:SF1">
    <property type="entry name" value="PROTEIN ECSC"/>
    <property type="match status" value="1"/>
</dbReference>
<dbReference type="EMBL" id="RKQZ01000001">
    <property type="protein sequence ID" value="RPF21319.1"/>
    <property type="molecule type" value="Genomic_DNA"/>
</dbReference>
<sequence length="337" mass="34696">MGNATSQVVGWAGERAGKVVDRSAALQKVRDSAGDTARRVGDAVPEAVEAWASGAVGSAQSFLTRFSRIGLTPERVVKKHVAAGHDVAALGDVRALDLELVDKVRARNLDLGYAGAASASGAATALALTGGVIVAGSGAGAAPGALTVVGAIAADAAAILGITSRAVGHVALSYGYDPEDPSEKLIIRAVINVGAATTTATRAAALKDLSRLTQLLYRGASWSRLDASVIAKALTEFAKRFGVKFTKDTLGKVVPGVGIAVSATMNAATVESIVDEANRVYRRRFLKDKYPQLGAGELILRPTPAPETRDSGEAISIVEIVEDVLDDRDDDEDGVVA</sequence>
<dbReference type="InterPro" id="IPR024787">
    <property type="entry name" value="EcsC"/>
</dbReference>
<dbReference type="Proteomes" id="UP000280501">
    <property type="component" value="Unassembled WGS sequence"/>
</dbReference>
<dbReference type="Pfam" id="PF12787">
    <property type="entry name" value="EcsC"/>
    <property type="match status" value="1"/>
</dbReference>
<keyword evidence="2" id="KW-1185">Reference proteome</keyword>
<gene>
    <name evidence="1" type="ORF">EDD34_1946</name>
</gene>
<reference evidence="1 2" key="1">
    <citation type="submission" date="2018-11" db="EMBL/GenBank/DDBJ databases">
        <title>Sequencing the genomes of 1000 actinobacteria strains.</title>
        <authorList>
            <person name="Klenk H.-P."/>
        </authorList>
    </citation>
    <scope>NUCLEOTIDE SEQUENCE [LARGE SCALE GENOMIC DNA]</scope>
    <source>
        <strain evidence="1 2">DSM 15700</strain>
    </source>
</reference>